<dbReference type="GO" id="GO:0000407">
    <property type="term" value="C:phagophore assembly site"/>
    <property type="evidence" value="ECO:0007669"/>
    <property type="project" value="TreeGrafter"/>
</dbReference>
<feature type="region of interest" description="Disordered" evidence="8">
    <location>
        <begin position="177"/>
        <end position="198"/>
    </location>
</feature>
<comment type="similarity">
    <text evidence="3">Belongs to the sorting nexin family.</text>
</comment>
<dbReference type="Proteomes" id="UP000699462">
    <property type="component" value="Unassembled WGS sequence"/>
</dbReference>
<name>A0A8T0DEX6_9TREM</name>
<evidence type="ECO:0000256" key="7">
    <source>
        <dbReference type="ARBA" id="ARBA00023136"/>
    </source>
</evidence>
<dbReference type="PROSITE" id="PS50195">
    <property type="entry name" value="PX"/>
    <property type="match status" value="1"/>
</dbReference>
<keyword evidence="6" id="KW-0446">Lipid-binding</keyword>
<dbReference type="SMART" id="SM00312">
    <property type="entry name" value="PX"/>
    <property type="match status" value="1"/>
</dbReference>
<feature type="compositionally biased region" description="Basic and acidic residues" evidence="8">
    <location>
        <begin position="504"/>
        <end position="513"/>
    </location>
</feature>
<dbReference type="EMBL" id="JTDF01005775">
    <property type="protein sequence ID" value="KAF8565982.1"/>
    <property type="molecule type" value="Genomic_DNA"/>
</dbReference>
<protein>
    <recommendedName>
        <fullName evidence="9">PX domain-containing protein</fullName>
    </recommendedName>
</protein>
<dbReference type="GO" id="GO:0035091">
    <property type="term" value="F:phosphatidylinositol binding"/>
    <property type="evidence" value="ECO:0007669"/>
    <property type="project" value="InterPro"/>
</dbReference>
<evidence type="ECO:0000256" key="3">
    <source>
        <dbReference type="ARBA" id="ARBA00010883"/>
    </source>
</evidence>
<evidence type="ECO:0000256" key="2">
    <source>
        <dbReference type="ARBA" id="ARBA00004496"/>
    </source>
</evidence>
<dbReference type="GO" id="GO:0034727">
    <property type="term" value="P:piecemeal microautophagy of the nucleus"/>
    <property type="evidence" value="ECO:0007669"/>
    <property type="project" value="TreeGrafter"/>
</dbReference>
<evidence type="ECO:0000313" key="11">
    <source>
        <dbReference type="Proteomes" id="UP000699462"/>
    </source>
</evidence>
<proteinExistence type="inferred from homology"/>
<dbReference type="GO" id="GO:0015031">
    <property type="term" value="P:protein transport"/>
    <property type="evidence" value="ECO:0007669"/>
    <property type="project" value="TreeGrafter"/>
</dbReference>
<keyword evidence="11" id="KW-1185">Reference proteome</keyword>
<evidence type="ECO:0000256" key="6">
    <source>
        <dbReference type="ARBA" id="ARBA00023121"/>
    </source>
</evidence>
<sequence length="530" mass="59232">MCGRAVAGDDVCASARQISKEDTCSKRMDANYLQVSLVHHRKMVTTYETYVVFRIIVNTKRPEFRGSHFEVERRYSEFEWIRSRLARSYPALFVPPLPGKMLTTALDRFSDDFLAARSSGLNTFLRRLSRHPLLSADPDAIAFFTLLNDDFHKYQAAHPATGVLSALLSDTRLSSSSTTVAPISPSSADPDSPPSSRSCSTVGLADVALSLIGSSSMHRYESEFRTMSDENECYLSISSRLARSTEFIANQLENVGIGFEELSRCLELWPPGLVVNLGNETVPNCSDLSRRLKDDSATCMQLELAWDRNRHPAPLIVAKATKLVAKATADLAAQLRTVTLPKWRDAATYAQSIQNVLDSRDNLEKRYFTTVEELKHETAALSDTTMTGRLSSISRNYFRWRPRSLSALVSDTNQLQDQVSCCNGHIRAEYSRWRAERSEETIQNLLQMSQTYMNYWARAASGWRSAVTELEPSCVDCPTQMGILDPTSESVQTERNAESSSLPHSDKSNHGNERLLASDNASSSQQRPPV</sequence>
<feature type="domain" description="PX" evidence="9">
    <location>
        <begin position="31"/>
        <end position="151"/>
    </location>
</feature>
<feature type="compositionally biased region" description="Polar residues" evidence="8">
    <location>
        <begin position="519"/>
        <end position="530"/>
    </location>
</feature>
<comment type="subcellular location">
    <subcellularLocation>
        <location evidence="2">Cytoplasm</location>
    </subcellularLocation>
    <subcellularLocation>
        <location evidence="1">Endomembrane system</location>
        <topology evidence="1">Peripheral membrane protein</topology>
    </subcellularLocation>
</comment>
<keyword evidence="4" id="KW-0813">Transport</keyword>
<evidence type="ECO:0000256" key="4">
    <source>
        <dbReference type="ARBA" id="ARBA00022448"/>
    </source>
</evidence>
<feature type="region of interest" description="Disordered" evidence="8">
    <location>
        <begin position="481"/>
        <end position="530"/>
    </location>
</feature>
<dbReference type="OrthoDB" id="205639at2759"/>
<evidence type="ECO:0000259" key="9">
    <source>
        <dbReference type="PROSITE" id="PS50195"/>
    </source>
</evidence>
<gene>
    <name evidence="10" type="ORF">P879_07249</name>
</gene>
<keyword evidence="5" id="KW-0963">Cytoplasm</keyword>
<dbReference type="GO" id="GO:0005769">
    <property type="term" value="C:early endosome"/>
    <property type="evidence" value="ECO:0007669"/>
    <property type="project" value="TreeGrafter"/>
</dbReference>
<accession>A0A8T0DEX6</accession>
<dbReference type="InterPro" id="IPR036871">
    <property type="entry name" value="PX_dom_sf"/>
</dbReference>
<organism evidence="10 11">
    <name type="scientific">Paragonimus westermani</name>
    <dbReference type="NCBI Taxonomy" id="34504"/>
    <lineage>
        <taxon>Eukaryota</taxon>
        <taxon>Metazoa</taxon>
        <taxon>Spiralia</taxon>
        <taxon>Lophotrochozoa</taxon>
        <taxon>Platyhelminthes</taxon>
        <taxon>Trematoda</taxon>
        <taxon>Digenea</taxon>
        <taxon>Plagiorchiida</taxon>
        <taxon>Troglotremata</taxon>
        <taxon>Troglotrematidae</taxon>
        <taxon>Paragonimus</taxon>
    </lineage>
</organism>
<dbReference type="GO" id="GO:0061709">
    <property type="term" value="P:reticulophagy"/>
    <property type="evidence" value="ECO:0007669"/>
    <property type="project" value="TreeGrafter"/>
</dbReference>
<dbReference type="SUPFAM" id="SSF64268">
    <property type="entry name" value="PX domain"/>
    <property type="match status" value="1"/>
</dbReference>
<dbReference type="AlphaFoldDB" id="A0A8T0DEX6"/>
<dbReference type="Gene3D" id="3.30.1520.10">
    <property type="entry name" value="Phox-like domain"/>
    <property type="match status" value="1"/>
</dbReference>
<dbReference type="GO" id="GO:0000422">
    <property type="term" value="P:autophagy of mitochondrion"/>
    <property type="evidence" value="ECO:0007669"/>
    <property type="project" value="TreeGrafter"/>
</dbReference>
<dbReference type="GO" id="GO:0032456">
    <property type="term" value="P:endocytic recycling"/>
    <property type="evidence" value="ECO:0007669"/>
    <property type="project" value="TreeGrafter"/>
</dbReference>
<dbReference type="InterPro" id="IPR027267">
    <property type="entry name" value="AH/BAR_dom_sf"/>
</dbReference>
<evidence type="ECO:0000256" key="5">
    <source>
        <dbReference type="ARBA" id="ARBA00022490"/>
    </source>
</evidence>
<evidence type="ECO:0000313" key="10">
    <source>
        <dbReference type="EMBL" id="KAF8565982.1"/>
    </source>
</evidence>
<comment type="caution">
    <text evidence="10">The sequence shown here is derived from an EMBL/GenBank/DDBJ whole genome shotgun (WGS) entry which is preliminary data.</text>
</comment>
<evidence type="ECO:0000256" key="1">
    <source>
        <dbReference type="ARBA" id="ARBA00004184"/>
    </source>
</evidence>
<dbReference type="Gene3D" id="1.20.1270.60">
    <property type="entry name" value="Arfaptin homology (AH) domain/BAR domain"/>
    <property type="match status" value="1"/>
</dbReference>
<dbReference type="InterPro" id="IPR001683">
    <property type="entry name" value="PX_dom"/>
</dbReference>
<dbReference type="Pfam" id="PF00787">
    <property type="entry name" value="PX"/>
    <property type="match status" value="1"/>
</dbReference>
<dbReference type="PANTHER" id="PTHR45949">
    <property type="entry name" value="SORTING NEXIN-4"/>
    <property type="match status" value="1"/>
</dbReference>
<evidence type="ECO:0000256" key="8">
    <source>
        <dbReference type="SAM" id="MobiDB-lite"/>
    </source>
</evidence>
<keyword evidence="7" id="KW-0472">Membrane</keyword>
<feature type="compositionally biased region" description="Polar residues" evidence="8">
    <location>
        <begin position="487"/>
        <end position="503"/>
    </location>
</feature>
<reference evidence="10 11" key="1">
    <citation type="submission" date="2019-07" db="EMBL/GenBank/DDBJ databases">
        <title>Annotation for the trematode Paragonimus westermani.</title>
        <authorList>
            <person name="Choi Y.-J."/>
        </authorList>
    </citation>
    <scope>NUCLEOTIDE SEQUENCE [LARGE SCALE GENOMIC DNA]</scope>
    <source>
        <strain evidence="10">180907_Pwestermani</strain>
    </source>
</reference>
<dbReference type="PANTHER" id="PTHR45949:SF2">
    <property type="entry name" value="SORTING NEXIN-4"/>
    <property type="match status" value="1"/>
</dbReference>